<dbReference type="Proteomes" id="UP000239156">
    <property type="component" value="Unassembled WGS sequence"/>
</dbReference>
<dbReference type="VEuPathDB" id="FungiDB:PSTT_07262"/>
<feature type="region of interest" description="Disordered" evidence="1">
    <location>
        <begin position="119"/>
        <end position="153"/>
    </location>
</feature>
<evidence type="ECO:0000256" key="1">
    <source>
        <dbReference type="SAM" id="MobiDB-lite"/>
    </source>
</evidence>
<dbReference type="VEuPathDB" id="FungiDB:PSHT_05411"/>
<name>A0A2S4VH39_9BASI</name>
<proteinExistence type="predicted"/>
<reference evidence="3" key="1">
    <citation type="submission" date="2017-12" db="EMBL/GenBank/DDBJ databases">
        <title>Gene loss provides genomic basis for host adaptation in cereal stripe rust fungi.</title>
        <authorList>
            <person name="Xia C."/>
        </authorList>
    </citation>
    <scope>NUCLEOTIDE SEQUENCE [LARGE SCALE GENOMIC DNA]</scope>
    <source>
        <strain evidence="3">93-210</strain>
    </source>
</reference>
<dbReference type="EMBL" id="PKSL01000061">
    <property type="protein sequence ID" value="POW08785.1"/>
    <property type="molecule type" value="Genomic_DNA"/>
</dbReference>
<dbReference type="Pfam" id="PF10363">
    <property type="entry name" value="RTP1_C1"/>
    <property type="match status" value="1"/>
</dbReference>
<keyword evidence="4" id="KW-1185">Reference proteome</keyword>
<evidence type="ECO:0000259" key="2">
    <source>
        <dbReference type="Pfam" id="PF10363"/>
    </source>
</evidence>
<sequence>MEGLKLFDDDCLLLQLQGISEQKILILRSIEDSDSFVYLSAIKALSSLAKKFYDIIGPSLADAFARPIHNDPSCLETNPGALLDLEQSVRISYVQWERIRYTSSIKVLSTDPLSSLIQSQIKSSGTNQSDVEKESQTEEEEEDNHNLIPPITSQIHSDHHHKTLIQSALLFIQTLLNQTLSLSHSSSSSYGDQMPNQQHSLASFLSNLTLTSNTIAQNQLPQLGSLTAPPKHTAGKFGHTITDHCHIIAELHTIAEQHIIAGFRPSPPIIANLTFTSDHQSLVFVHHHQSSFNSTMAEDIAISVPSSNPAPWALPPLKLVMGKQRRIQVANETGSPRGSHCQMNTPININKAEADKNSTYRKANVTMATPSCITFFLYKLTSFHCTGWSSKGTHKSVPLMLSTCSIPPCTVSMRIDTISVNQ</sequence>
<protein>
    <recommendedName>
        <fullName evidence="2">RNA polymerase II assembly factor Rtp1 C-terminal domain-containing protein</fullName>
    </recommendedName>
</protein>
<evidence type="ECO:0000313" key="4">
    <source>
        <dbReference type="Proteomes" id="UP000239156"/>
    </source>
</evidence>
<dbReference type="InterPro" id="IPR019451">
    <property type="entry name" value="Rtp1_C1"/>
</dbReference>
<evidence type="ECO:0000313" key="3">
    <source>
        <dbReference type="EMBL" id="POW08785.1"/>
    </source>
</evidence>
<comment type="caution">
    <text evidence="3">The sequence shown here is derived from an EMBL/GenBank/DDBJ whole genome shotgun (WGS) entry which is preliminary data.</text>
</comment>
<dbReference type="AlphaFoldDB" id="A0A2S4VH39"/>
<gene>
    <name evidence="3" type="ORF">PSTT_07262</name>
</gene>
<organism evidence="3 4">
    <name type="scientific">Puccinia striiformis</name>
    <dbReference type="NCBI Taxonomy" id="27350"/>
    <lineage>
        <taxon>Eukaryota</taxon>
        <taxon>Fungi</taxon>
        <taxon>Dikarya</taxon>
        <taxon>Basidiomycota</taxon>
        <taxon>Pucciniomycotina</taxon>
        <taxon>Pucciniomycetes</taxon>
        <taxon>Pucciniales</taxon>
        <taxon>Pucciniaceae</taxon>
        <taxon>Puccinia</taxon>
    </lineage>
</organism>
<accession>A0A2S4VH39</accession>
<feature type="domain" description="RNA polymerase II assembly factor Rtp1 C-terminal" evidence="2">
    <location>
        <begin position="25"/>
        <end position="72"/>
    </location>
</feature>